<dbReference type="EMBL" id="AKHW03006231">
    <property type="protein sequence ID" value="KYO22805.1"/>
    <property type="molecule type" value="Genomic_DNA"/>
</dbReference>
<evidence type="ECO:0000313" key="2">
    <source>
        <dbReference type="Proteomes" id="UP000050525"/>
    </source>
</evidence>
<name>A0A151ME73_ALLMI</name>
<dbReference type="AlphaFoldDB" id="A0A151ME73"/>
<proteinExistence type="predicted"/>
<sequence length="73" mass="8504">MRSCTYAVELKPHFGPKHASFGQRSKRFSLTSIFSTRGQFHPHVLPEVQRDLQLLKPTTKESQRIQQNMVYVC</sequence>
<accession>A0A151ME73</accession>
<reference evidence="1 2" key="1">
    <citation type="journal article" date="2012" name="Genome Biol.">
        <title>Sequencing three crocodilian genomes to illuminate the evolution of archosaurs and amniotes.</title>
        <authorList>
            <person name="St John J.A."/>
            <person name="Braun E.L."/>
            <person name="Isberg S.R."/>
            <person name="Miles L.G."/>
            <person name="Chong A.Y."/>
            <person name="Gongora J."/>
            <person name="Dalzell P."/>
            <person name="Moran C."/>
            <person name="Bed'hom B."/>
            <person name="Abzhanov A."/>
            <person name="Burgess S.C."/>
            <person name="Cooksey A.M."/>
            <person name="Castoe T.A."/>
            <person name="Crawford N.G."/>
            <person name="Densmore L.D."/>
            <person name="Drew J.C."/>
            <person name="Edwards S.V."/>
            <person name="Faircloth B.C."/>
            <person name="Fujita M.K."/>
            <person name="Greenwold M.J."/>
            <person name="Hoffmann F.G."/>
            <person name="Howard J.M."/>
            <person name="Iguchi T."/>
            <person name="Janes D.E."/>
            <person name="Khan S.Y."/>
            <person name="Kohno S."/>
            <person name="de Koning A.J."/>
            <person name="Lance S.L."/>
            <person name="McCarthy F.M."/>
            <person name="McCormack J.E."/>
            <person name="Merchant M.E."/>
            <person name="Peterson D.G."/>
            <person name="Pollock D.D."/>
            <person name="Pourmand N."/>
            <person name="Raney B.J."/>
            <person name="Roessler K.A."/>
            <person name="Sanford J.R."/>
            <person name="Sawyer R.H."/>
            <person name="Schmidt C.J."/>
            <person name="Triplett E.W."/>
            <person name="Tuberville T.D."/>
            <person name="Venegas-Anaya M."/>
            <person name="Howard J.T."/>
            <person name="Jarvis E.D."/>
            <person name="Guillette L.J.Jr."/>
            <person name="Glenn T.C."/>
            <person name="Green R.E."/>
            <person name="Ray D.A."/>
        </authorList>
    </citation>
    <scope>NUCLEOTIDE SEQUENCE [LARGE SCALE GENOMIC DNA]</scope>
    <source>
        <strain evidence="1">KSC_2009_1</strain>
    </source>
</reference>
<protein>
    <submittedName>
        <fullName evidence="1">Uncharacterized protein</fullName>
    </submittedName>
</protein>
<organism evidence="1 2">
    <name type="scientific">Alligator mississippiensis</name>
    <name type="common">American alligator</name>
    <dbReference type="NCBI Taxonomy" id="8496"/>
    <lineage>
        <taxon>Eukaryota</taxon>
        <taxon>Metazoa</taxon>
        <taxon>Chordata</taxon>
        <taxon>Craniata</taxon>
        <taxon>Vertebrata</taxon>
        <taxon>Euteleostomi</taxon>
        <taxon>Archelosauria</taxon>
        <taxon>Archosauria</taxon>
        <taxon>Crocodylia</taxon>
        <taxon>Alligatoridae</taxon>
        <taxon>Alligatorinae</taxon>
        <taxon>Alligator</taxon>
    </lineage>
</organism>
<comment type="caution">
    <text evidence="1">The sequence shown here is derived from an EMBL/GenBank/DDBJ whole genome shotgun (WGS) entry which is preliminary data.</text>
</comment>
<evidence type="ECO:0000313" key="1">
    <source>
        <dbReference type="EMBL" id="KYO22805.1"/>
    </source>
</evidence>
<dbReference type="Proteomes" id="UP000050525">
    <property type="component" value="Unassembled WGS sequence"/>
</dbReference>
<gene>
    <name evidence="1" type="ORF">Y1Q_0003285</name>
</gene>
<keyword evidence="2" id="KW-1185">Reference proteome</keyword>